<feature type="compositionally biased region" description="Polar residues" evidence="1">
    <location>
        <begin position="561"/>
        <end position="575"/>
    </location>
</feature>
<dbReference type="AlphaFoldDB" id="A0A3M7DJJ8"/>
<evidence type="ECO:0000259" key="2">
    <source>
        <dbReference type="Pfam" id="PF09362"/>
    </source>
</evidence>
<feature type="compositionally biased region" description="Low complexity" evidence="1">
    <location>
        <begin position="576"/>
        <end position="591"/>
    </location>
</feature>
<evidence type="ECO:0000313" key="3">
    <source>
        <dbReference type="EMBL" id="RMY64495.1"/>
    </source>
</evidence>
<comment type="caution">
    <text evidence="3">The sequence shown here is derived from an EMBL/GenBank/DDBJ whole genome shotgun (WGS) entry which is preliminary data.</text>
</comment>
<feature type="region of interest" description="Disordered" evidence="1">
    <location>
        <begin position="511"/>
        <end position="535"/>
    </location>
</feature>
<evidence type="ECO:0000256" key="1">
    <source>
        <dbReference type="SAM" id="MobiDB-lite"/>
    </source>
</evidence>
<sequence>MKHLGGKGWRSSCLSPRIEGHTASTVYPGGAVFAMQEGQRNALRFLCQNARPLPEQTLLAVSLGGAVGDTATVSRTCARAADPCNTMGPLGATSCYTFLILRTRERQVPHFLVQRSTLLLLFVHPFFTTTITPTTVSPYHPDRHCPPPSSQAAAFALAFAGSASAFWRMPCRSSTGRARMDPIVNPGEISPHVHTFHGSGNVAMKSSFDELTAKDSCTSCGVTQDHSAYWTPALYFQYSNGTTVMVNQVGGMLAYYLYYLENVKAFPEGFQMVAGHDDYRNFTGPFPDPELSSWPNDPTDQYWLSQRALGFNCLDYSKDPEPSLYRHEMPKKDYLDANCKDGIRIELAFPSCGTGEKDSDDHRSHVAYPSLVKEGNCPEGYDVHYPFIFFETIWATNDFAGDDGKFLLSYGDPKGTGYHGDFIMGWESEEFLQNALDTCQSQSGQISDCPLFTLQDDATSAQCKFDMPESLHGDDCEGPRDGLPVNVPIQWGPEPATKYPVAGRTGVSTSSIGSASSVPSTFSEGPTLSYSAADPESTRTAQGGIVVAMATSGGGHAIGPQASSTLTTETQTMKVSSSEAPSSSITASPSIEDAADSDNIVATSYITHADENKVIELAIEEVDVTVTATPSAHAGNHKRHLHNHLHHHGRR</sequence>
<feature type="compositionally biased region" description="Low complexity" evidence="1">
    <location>
        <begin position="511"/>
        <end position="521"/>
    </location>
</feature>
<reference evidence="3 4" key="1">
    <citation type="journal article" date="2018" name="BMC Genomics">
        <title>Genomic evidence for intraspecific hybridization in a clonal and extremely halotolerant yeast.</title>
        <authorList>
            <person name="Gostincar C."/>
            <person name="Stajich J.E."/>
            <person name="Zupancic J."/>
            <person name="Zalar P."/>
            <person name="Gunde-Cimerman N."/>
        </authorList>
    </citation>
    <scope>NUCLEOTIDE SEQUENCE [LARGE SCALE GENOMIC DNA]</scope>
    <source>
        <strain evidence="3 4">EXF-2682</strain>
    </source>
</reference>
<feature type="region of interest" description="Disordered" evidence="1">
    <location>
        <begin position="556"/>
        <end position="591"/>
    </location>
</feature>
<proteinExistence type="predicted"/>
<protein>
    <recommendedName>
        <fullName evidence="2">DUF1996 domain-containing protein</fullName>
    </recommendedName>
</protein>
<feature type="compositionally biased region" description="Basic residues" evidence="1">
    <location>
        <begin position="635"/>
        <end position="651"/>
    </location>
</feature>
<feature type="domain" description="DUF1996" evidence="2">
    <location>
        <begin position="181"/>
        <end position="426"/>
    </location>
</feature>
<dbReference type="PANTHER" id="PTHR43662">
    <property type="match status" value="1"/>
</dbReference>
<name>A0A3M7DJJ8_HORWE</name>
<organism evidence="3 4">
    <name type="scientific">Hortaea werneckii</name>
    <name type="common">Black yeast</name>
    <name type="synonym">Cladosporium werneckii</name>
    <dbReference type="NCBI Taxonomy" id="91943"/>
    <lineage>
        <taxon>Eukaryota</taxon>
        <taxon>Fungi</taxon>
        <taxon>Dikarya</taxon>
        <taxon>Ascomycota</taxon>
        <taxon>Pezizomycotina</taxon>
        <taxon>Dothideomycetes</taxon>
        <taxon>Dothideomycetidae</taxon>
        <taxon>Mycosphaerellales</taxon>
        <taxon>Teratosphaeriaceae</taxon>
        <taxon>Hortaea</taxon>
    </lineage>
</organism>
<dbReference type="PANTHER" id="PTHR43662:SF7">
    <property type="entry name" value="DUF1996 DOMAIN-CONTAINING PROTEIN"/>
    <property type="match status" value="1"/>
</dbReference>
<dbReference type="EMBL" id="QWIP01000400">
    <property type="protein sequence ID" value="RMY64495.1"/>
    <property type="molecule type" value="Genomic_DNA"/>
</dbReference>
<feature type="region of interest" description="Disordered" evidence="1">
    <location>
        <begin position="629"/>
        <end position="651"/>
    </location>
</feature>
<dbReference type="Proteomes" id="UP000269276">
    <property type="component" value="Unassembled WGS sequence"/>
</dbReference>
<dbReference type="InterPro" id="IPR018535">
    <property type="entry name" value="DUF1996"/>
</dbReference>
<evidence type="ECO:0000313" key="4">
    <source>
        <dbReference type="Proteomes" id="UP000269276"/>
    </source>
</evidence>
<dbReference type="VEuPathDB" id="FungiDB:BTJ68_09385"/>
<dbReference type="OrthoDB" id="74764at2759"/>
<accession>A0A3M7DJJ8</accession>
<gene>
    <name evidence="3" type="ORF">D0863_09789</name>
</gene>
<dbReference type="Pfam" id="PF09362">
    <property type="entry name" value="DUF1996"/>
    <property type="match status" value="1"/>
</dbReference>